<dbReference type="SUPFAM" id="SSF54593">
    <property type="entry name" value="Glyoxalase/Bleomycin resistance protein/Dihydroxybiphenyl dioxygenase"/>
    <property type="match status" value="1"/>
</dbReference>
<comment type="caution">
    <text evidence="1">The sequence shown here is derived from an EMBL/GenBank/DDBJ whole genome shotgun (WGS) entry which is preliminary data.</text>
</comment>
<protein>
    <submittedName>
        <fullName evidence="1">4-hydroxyphenylpyruvate dioxygenase</fullName>
    </submittedName>
</protein>
<feature type="non-terminal residue" evidence="1">
    <location>
        <position position="91"/>
    </location>
</feature>
<keyword evidence="1" id="KW-0670">Pyruvate</keyword>
<keyword evidence="1" id="KW-0560">Oxidoreductase</keyword>
<evidence type="ECO:0000313" key="2">
    <source>
        <dbReference type="Proteomes" id="UP000471082"/>
    </source>
</evidence>
<dbReference type="GO" id="GO:0051213">
    <property type="term" value="F:dioxygenase activity"/>
    <property type="evidence" value="ECO:0007669"/>
    <property type="project" value="UniProtKB-KW"/>
</dbReference>
<accession>A0A7X5SC85</accession>
<proteinExistence type="predicted"/>
<dbReference type="Proteomes" id="UP000471082">
    <property type="component" value="Unassembled WGS sequence"/>
</dbReference>
<organism evidence="1 2">
    <name type="scientific">Xanthomonas perforans</name>
    <dbReference type="NCBI Taxonomy" id="442694"/>
    <lineage>
        <taxon>Bacteria</taxon>
        <taxon>Pseudomonadati</taxon>
        <taxon>Pseudomonadota</taxon>
        <taxon>Gammaproteobacteria</taxon>
        <taxon>Lysobacterales</taxon>
        <taxon>Lysobacteraceae</taxon>
        <taxon>Xanthomonas</taxon>
    </lineage>
</organism>
<keyword evidence="1" id="KW-0223">Dioxygenase</keyword>
<feature type="non-terminal residue" evidence="1">
    <location>
        <position position="1"/>
    </location>
</feature>
<dbReference type="Gene3D" id="3.10.180.10">
    <property type="entry name" value="2,3-Dihydroxybiphenyl 1,2-Dioxygenase, domain 1"/>
    <property type="match status" value="1"/>
</dbReference>
<dbReference type="AlphaFoldDB" id="A0A7X5SC85"/>
<dbReference type="InterPro" id="IPR029068">
    <property type="entry name" value="Glyas_Bleomycin-R_OHBP_Dase"/>
</dbReference>
<reference evidence="1 2" key="1">
    <citation type="submission" date="2019-11" db="EMBL/GenBank/DDBJ databases">
        <title>Genome-resolved metagenomics to study the prevalence of co-infection and intraspecific heterogeneity among plant pathogen metapopulations.</title>
        <authorList>
            <person name="Newberry E."/>
            <person name="Bhandari R."/>
            <person name="Kemble J."/>
            <person name="Sikora E."/>
            <person name="Potnis N."/>
        </authorList>
    </citation>
    <scope>NUCLEOTIDE SEQUENCE [LARGE SCALE GENOMIC DNA]</scope>
    <source>
        <strain evidence="1">Xp_Tom_Tuscaloosa_18b</strain>
    </source>
</reference>
<name>A0A7X5SC85_XANPE</name>
<sequence length="91" mass="9942">FDNPMGIDGFEFVEFAAPAGQAAQLHDYFRKMGFAAVLRHRSRAITVYRQGGVNFLLNEDPDSFAADFAAAHGPCACGFAIRFRTPADTVL</sequence>
<dbReference type="Pfam" id="PF14696">
    <property type="entry name" value="Glyoxalase_5"/>
    <property type="match status" value="1"/>
</dbReference>
<evidence type="ECO:0000313" key="1">
    <source>
        <dbReference type="EMBL" id="NEL81093.1"/>
    </source>
</evidence>
<dbReference type="EMBL" id="JAAGYU010002228">
    <property type="protein sequence ID" value="NEL81093.1"/>
    <property type="molecule type" value="Genomic_DNA"/>
</dbReference>
<gene>
    <name evidence="1" type="ORF">G3W61_33090</name>
</gene>